<evidence type="ECO:0000256" key="6">
    <source>
        <dbReference type="ARBA" id="ARBA00023065"/>
    </source>
</evidence>
<name>A0AA36PN85_YERMO</name>
<evidence type="ECO:0000256" key="3">
    <source>
        <dbReference type="ARBA" id="ARBA00022448"/>
    </source>
</evidence>
<evidence type="ECO:0000313" key="11">
    <source>
        <dbReference type="EMBL" id="CNI49884.1"/>
    </source>
</evidence>
<keyword evidence="6" id="KW-0406">Ion transport</keyword>
<dbReference type="Proteomes" id="UP000040841">
    <property type="component" value="Unassembled WGS sequence"/>
</dbReference>
<evidence type="ECO:0000256" key="5">
    <source>
        <dbReference type="ARBA" id="ARBA00022989"/>
    </source>
</evidence>
<dbReference type="Gene3D" id="3.40.50.720">
    <property type="entry name" value="NAD(P)-binding Rossmann-like Domain"/>
    <property type="match status" value="2"/>
</dbReference>
<feature type="domain" description="RCK N-terminal" evidence="10">
    <location>
        <begin position="392"/>
        <end position="534"/>
    </location>
</feature>
<comment type="caution">
    <text evidence="11">The sequence shown here is derived from an EMBL/GenBank/DDBJ whole genome shotgun (WGS) entry which is preliminary data.</text>
</comment>
<gene>
    <name evidence="11" type="ORF">ERS008502_03443</name>
</gene>
<dbReference type="PANTHER" id="PTHR31563:SF10">
    <property type="entry name" value="ION CHANNEL POLLUX-RELATED"/>
    <property type="match status" value="1"/>
</dbReference>
<comment type="subcellular location">
    <subcellularLocation>
        <location evidence="1">Endomembrane system</location>
        <topology evidence="1">Multi-pass membrane protein</topology>
    </subcellularLocation>
</comment>
<keyword evidence="4 9" id="KW-0812">Transmembrane</keyword>
<dbReference type="InterPro" id="IPR044849">
    <property type="entry name" value="CASTOR/POLLUX/SYM8-like"/>
</dbReference>
<reference evidence="11 12" key="1">
    <citation type="submission" date="2015-03" db="EMBL/GenBank/DDBJ databases">
        <authorList>
            <consortium name="Pathogen Informatics"/>
            <person name="Murphy D."/>
        </authorList>
    </citation>
    <scope>NUCLEOTIDE SEQUENCE [LARGE SCALE GENOMIC DNA]</scope>
    <source>
        <strain evidence="11 12">FE82747</strain>
    </source>
</reference>
<evidence type="ECO:0000259" key="10">
    <source>
        <dbReference type="PROSITE" id="PS51201"/>
    </source>
</evidence>
<proteinExistence type="inferred from homology"/>
<feature type="transmembrane region" description="Helical" evidence="9">
    <location>
        <begin position="123"/>
        <end position="142"/>
    </location>
</feature>
<sequence>MYRFKRALTYHFDNFMAKGIWAFLTAILILTFTISAISALFILNAESNIDNQGFIYILSTNMQEALRISLRGGTIYSIIGGVIIGVGGLLMAAMLGSVLNYTLFQKIHDLRRGRSMIYAKNHVVILGWSMQVHYIIGELIIANQHNGGVKIVIMGEEDKLLMEETIREKLKLLFGFKHYFGTKIVCRSGNTSEREDIDILSLDTARAIIVLGSDNNQHDINVIKTLLAITNAVNPPSATCTITAAVKSEDYYQAAVIASNDRALLVVSDPLMARISAQSCNQPGLATIYGELLSFKGDEIYFSDSAHLTGKKFSDVLLQYPDSIVIGIRTKNGVNKLLPDMNHIFETGESVILIAEDDTLIGEITTKSHKIDNLIKHKAILGHPKTTIAPPRANTLILGWNSRAEILIREMDSYIGPGSHTTVIYQPVKIGDENKIIKVINSLDVANQQIDFISKDIMTYNSIREVNVEKYSCVLVLTSDDVDTKNADSATLMILMYLRGIAKKTNKHFAIISEIQEPNNRELAQSAYPDDFIISSKIVSLILTQYAENSDLKSIYDDIFDSDGAEIYLKDVTRYLHCNQQVNFYTAIAAAANQGHIAIGYRIMKYKHDKTRNYGVVINPVKDKEIIFHKEDQIIVFSES</sequence>
<evidence type="ECO:0000256" key="1">
    <source>
        <dbReference type="ARBA" id="ARBA00004127"/>
    </source>
</evidence>
<dbReference type="InterPro" id="IPR010420">
    <property type="entry name" value="CASTOR/POLLUX/SYM8_dom"/>
</dbReference>
<evidence type="ECO:0000256" key="7">
    <source>
        <dbReference type="ARBA" id="ARBA00023136"/>
    </source>
</evidence>
<keyword evidence="7 9" id="KW-0472">Membrane</keyword>
<dbReference type="InterPro" id="IPR036291">
    <property type="entry name" value="NAD(P)-bd_dom_sf"/>
</dbReference>
<dbReference type="GO" id="GO:0034220">
    <property type="term" value="P:monoatomic ion transmembrane transport"/>
    <property type="evidence" value="ECO:0007669"/>
    <property type="project" value="UniProtKB-KW"/>
</dbReference>
<dbReference type="InterPro" id="IPR003148">
    <property type="entry name" value="RCK_N"/>
</dbReference>
<dbReference type="SUPFAM" id="SSF51735">
    <property type="entry name" value="NAD(P)-binding Rossmann-fold domains"/>
    <property type="match status" value="1"/>
</dbReference>
<keyword evidence="3" id="KW-0813">Transport</keyword>
<evidence type="ECO:0000313" key="12">
    <source>
        <dbReference type="Proteomes" id="UP000040841"/>
    </source>
</evidence>
<dbReference type="Pfam" id="PF06241">
    <property type="entry name" value="Castor_Poll_mid"/>
    <property type="match status" value="1"/>
</dbReference>
<dbReference type="PANTHER" id="PTHR31563">
    <property type="entry name" value="ION CHANNEL POLLUX-RELATED"/>
    <property type="match status" value="1"/>
</dbReference>
<accession>A0AA36PN85</accession>
<dbReference type="AlphaFoldDB" id="A0AA36PN85"/>
<evidence type="ECO:0000256" key="2">
    <source>
        <dbReference type="ARBA" id="ARBA00008577"/>
    </source>
</evidence>
<feature type="transmembrane region" description="Helical" evidence="9">
    <location>
        <begin position="75"/>
        <end position="103"/>
    </location>
</feature>
<dbReference type="RefSeq" id="WP_049679085.1">
    <property type="nucleotide sequence ID" value="NZ_CABMMJ010000011.1"/>
</dbReference>
<organism evidence="11 12">
    <name type="scientific">Yersinia mollaretii</name>
    <dbReference type="NCBI Taxonomy" id="33060"/>
    <lineage>
        <taxon>Bacteria</taxon>
        <taxon>Pseudomonadati</taxon>
        <taxon>Pseudomonadota</taxon>
        <taxon>Gammaproteobacteria</taxon>
        <taxon>Enterobacterales</taxon>
        <taxon>Yersiniaceae</taxon>
        <taxon>Yersinia</taxon>
    </lineage>
</organism>
<evidence type="ECO:0000256" key="9">
    <source>
        <dbReference type="SAM" id="Phobius"/>
    </source>
</evidence>
<keyword evidence="8" id="KW-0407">Ion channel</keyword>
<dbReference type="GO" id="GO:0012505">
    <property type="term" value="C:endomembrane system"/>
    <property type="evidence" value="ECO:0007669"/>
    <property type="project" value="UniProtKB-SubCell"/>
</dbReference>
<protein>
    <recommendedName>
        <fullName evidence="10">RCK N-terminal domain-containing protein</fullName>
    </recommendedName>
</protein>
<dbReference type="GO" id="GO:0006813">
    <property type="term" value="P:potassium ion transport"/>
    <property type="evidence" value="ECO:0007669"/>
    <property type="project" value="InterPro"/>
</dbReference>
<dbReference type="PROSITE" id="PS51201">
    <property type="entry name" value="RCK_N"/>
    <property type="match status" value="1"/>
</dbReference>
<evidence type="ECO:0000256" key="8">
    <source>
        <dbReference type="ARBA" id="ARBA00023303"/>
    </source>
</evidence>
<comment type="similarity">
    <text evidence="2">Belongs to the castor/pollux (TC 1.A.1.23) family.</text>
</comment>
<keyword evidence="5 9" id="KW-1133">Transmembrane helix</keyword>
<dbReference type="Pfam" id="PF22614">
    <property type="entry name" value="Slo-like_RCK"/>
    <property type="match status" value="1"/>
</dbReference>
<evidence type="ECO:0000256" key="4">
    <source>
        <dbReference type="ARBA" id="ARBA00022692"/>
    </source>
</evidence>
<feature type="transmembrane region" description="Helical" evidence="9">
    <location>
        <begin position="20"/>
        <end position="43"/>
    </location>
</feature>
<dbReference type="EMBL" id="CQBM01000011">
    <property type="protein sequence ID" value="CNI49884.1"/>
    <property type="molecule type" value="Genomic_DNA"/>
</dbReference>